<evidence type="ECO:0000313" key="20">
    <source>
        <dbReference type="WBParaSite" id="L893_g13457.t1"/>
    </source>
</evidence>
<feature type="disulfide bond" evidence="13">
    <location>
        <begin position="112"/>
        <end position="136"/>
    </location>
</feature>
<protein>
    <submittedName>
        <fullName evidence="20">Frizzled-4</fullName>
    </submittedName>
</protein>
<evidence type="ECO:0000256" key="10">
    <source>
        <dbReference type="ARBA" id="ARBA00023157"/>
    </source>
</evidence>
<dbReference type="InterPro" id="IPR017981">
    <property type="entry name" value="GPCR_2-like_7TM"/>
</dbReference>
<dbReference type="InterPro" id="IPR047105">
    <property type="entry name" value="Frizzled-4/Mom-5_7TM"/>
</dbReference>
<dbReference type="WBParaSite" id="L893_g13457.t1">
    <property type="protein sequence ID" value="L893_g13457.t1"/>
    <property type="gene ID" value="L893_g13457"/>
</dbReference>
<dbReference type="Gene3D" id="1.10.2000.10">
    <property type="entry name" value="Frizzled cysteine-rich domain"/>
    <property type="match status" value="1"/>
</dbReference>
<feature type="chain" id="PRO_5009311790" evidence="16">
    <location>
        <begin position="25"/>
        <end position="565"/>
    </location>
</feature>
<evidence type="ECO:0000259" key="17">
    <source>
        <dbReference type="PROSITE" id="PS50038"/>
    </source>
</evidence>
<dbReference type="PROSITE" id="PS50261">
    <property type="entry name" value="G_PROTEIN_RECEP_F2_4"/>
    <property type="match status" value="1"/>
</dbReference>
<dbReference type="PRINTS" id="PR00489">
    <property type="entry name" value="FRIZZLED"/>
</dbReference>
<keyword evidence="10 13" id="KW-1015">Disulfide bond</keyword>
<dbReference type="GO" id="GO:0097402">
    <property type="term" value="P:neuroblast migration"/>
    <property type="evidence" value="ECO:0007669"/>
    <property type="project" value="UniProtKB-ARBA"/>
</dbReference>
<evidence type="ECO:0000256" key="16">
    <source>
        <dbReference type="SAM" id="SignalP"/>
    </source>
</evidence>
<evidence type="ECO:0000256" key="4">
    <source>
        <dbReference type="ARBA" id="ARBA00022475"/>
    </source>
</evidence>
<comment type="caution">
    <text evidence="13">Lacks conserved residue(s) required for the propagation of feature annotation.</text>
</comment>
<dbReference type="PANTHER" id="PTHR11309:SF47">
    <property type="entry name" value="FRIZZLED"/>
    <property type="match status" value="1"/>
</dbReference>
<dbReference type="GO" id="GO:1905485">
    <property type="term" value="P:positive regulation of motor neuron migration"/>
    <property type="evidence" value="ECO:0007669"/>
    <property type="project" value="UniProtKB-ARBA"/>
</dbReference>
<feature type="transmembrane region" description="Helical" evidence="15">
    <location>
        <begin position="520"/>
        <end position="538"/>
    </location>
</feature>
<evidence type="ECO:0000256" key="1">
    <source>
        <dbReference type="ARBA" id="ARBA00004651"/>
    </source>
</evidence>
<dbReference type="CDD" id="cd13951">
    <property type="entry name" value="7tmF_Frizzled_SMO"/>
    <property type="match status" value="1"/>
</dbReference>
<dbReference type="InterPro" id="IPR020067">
    <property type="entry name" value="Frizzled_dom"/>
</dbReference>
<evidence type="ECO:0000256" key="13">
    <source>
        <dbReference type="PROSITE-ProRule" id="PRU00090"/>
    </source>
</evidence>
<evidence type="ECO:0000256" key="2">
    <source>
        <dbReference type="ARBA" id="ARBA00008077"/>
    </source>
</evidence>
<dbReference type="AlphaFoldDB" id="A0A1I7Y792"/>
<dbReference type="PROSITE" id="PS50038">
    <property type="entry name" value="FZ"/>
    <property type="match status" value="1"/>
</dbReference>
<dbReference type="GO" id="GO:0035567">
    <property type="term" value="P:non-canonical Wnt signaling pathway"/>
    <property type="evidence" value="ECO:0007669"/>
    <property type="project" value="TreeGrafter"/>
</dbReference>
<dbReference type="GO" id="GO:0097475">
    <property type="term" value="P:motor neuron migration"/>
    <property type="evidence" value="ECO:0007669"/>
    <property type="project" value="UniProtKB-ARBA"/>
</dbReference>
<feature type="transmembrane region" description="Helical" evidence="15">
    <location>
        <begin position="327"/>
        <end position="345"/>
    </location>
</feature>
<keyword evidence="8 15" id="KW-1133">Transmembrane helix</keyword>
<dbReference type="Proteomes" id="UP000095287">
    <property type="component" value="Unplaced"/>
</dbReference>
<evidence type="ECO:0000256" key="14">
    <source>
        <dbReference type="SAM" id="MobiDB-lite"/>
    </source>
</evidence>
<comment type="similarity">
    <text evidence="2">Belongs to the G-protein coupled receptor Fz/Smo family.</text>
</comment>
<proteinExistence type="inferred from homology"/>
<feature type="signal peptide" evidence="16">
    <location>
        <begin position="1"/>
        <end position="24"/>
    </location>
</feature>
<name>A0A1I7Y792_9BILA</name>
<dbReference type="PANTHER" id="PTHR11309">
    <property type="entry name" value="FRIZZLED"/>
    <property type="match status" value="1"/>
</dbReference>
<reference evidence="20" key="1">
    <citation type="submission" date="2016-11" db="UniProtKB">
        <authorList>
            <consortium name="WormBaseParasite"/>
        </authorList>
    </citation>
    <scope>IDENTIFICATION</scope>
</reference>
<evidence type="ECO:0000256" key="7">
    <source>
        <dbReference type="ARBA" id="ARBA00022729"/>
    </source>
</evidence>
<keyword evidence="3" id="KW-0217">Developmental protein</keyword>
<feature type="transmembrane region" description="Helical" evidence="15">
    <location>
        <begin position="228"/>
        <end position="253"/>
    </location>
</feature>
<dbReference type="SUPFAM" id="SSF63501">
    <property type="entry name" value="Frizzled cysteine-rich domain"/>
    <property type="match status" value="1"/>
</dbReference>
<feature type="transmembrane region" description="Helical" evidence="15">
    <location>
        <begin position="265"/>
        <end position="285"/>
    </location>
</feature>
<sequence length="565" mass="63006">MVAFPSSSLLVAAALLAVLREAIAADQQFVPSRVEKCEPIKTTMCMDIPYNMTTYPNTLGHTKQEDVGMELNQYMPLVKVQCSEDLKFFLCTVYTPVCTQMQDPIPPCRHLCLSAKTGCEVLMNKFGFSWPSALDCERFPEQGLCVGENRTSSSSPPPKSSGSGGGSRLSTRPSLFPAGELECPVNMRVISRTPYFLEIANHTLQQCSFPCAADDAVPFFFDRSTRQYLRFIVGAGAVGCFACALFTVATFLIDLGRFSYPTRPILYLSLCYVFVGGVYMVGLVAENSLSCAVQSTSKDPLATQGVDNVYCTLMAIVHYYFTVSSQVWWVVLCFAWFLAAFLKWAPESIEALATYFHALGWGLPTFLTLAVLITHQVDGDIFTGICSVGNLRPTALFHFVFIPHVISLGIGFCLFAVGFVSMFRIRKYIYNVKHNGIEQNVRKLEKLMMRLSTFAICYTIPAALFGVCLFLQSTEGDGWLAHWFGVRCQRADRLSFGFTQSRELCPIVAEGPRPDKWLFFLRYLSQLIIGIMCAFWICSPKTYGSYSQAYGRIVYGRAPVRTNVH</sequence>
<keyword evidence="11" id="KW-0675">Receptor</keyword>
<dbReference type="Pfam" id="PF01392">
    <property type="entry name" value="Fz"/>
    <property type="match status" value="1"/>
</dbReference>
<dbReference type="InterPro" id="IPR000539">
    <property type="entry name" value="Frizzled/Smoothened_7TM"/>
</dbReference>
<dbReference type="GO" id="GO:0005886">
    <property type="term" value="C:plasma membrane"/>
    <property type="evidence" value="ECO:0007669"/>
    <property type="project" value="UniProtKB-SubCell"/>
</dbReference>
<dbReference type="GO" id="GO:0017147">
    <property type="term" value="F:Wnt-protein binding"/>
    <property type="evidence" value="ECO:0007669"/>
    <property type="project" value="TreeGrafter"/>
</dbReference>
<organism evidence="19 20">
    <name type="scientific">Steinernema glaseri</name>
    <dbReference type="NCBI Taxonomy" id="37863"/>
    <lineage>
        <taxon>Eukaryota</taxon>
        <taxon>Metazoa</taxon>
        <taxon>Ecdysozoa</taxon>
        <taxon>Nematoda</taxon>
        <taxon>Chromadorea</taxon>
        <taxon>Rhabditida</taxon>
        <taxon>Tylenchina</taxon>
        <taxon>Panagrolaimomorpha</taxon>
        <taxon>Strongyloidoidea</taxon>
        <taxon>Steinernematidae</taxon>
        <taxon>Steinernema</taxon>
    </lineage>
</organism>
<keyword evidence="12" id="KW-0325">Glycoprotein</keyword>
<evidence type="ECO:0000259" key="18">
    <source>
        <dbReference type="PROSITE" id="PS50261"/>
    </source>
</evidence>
<accession>A0A1I7Y792</accession>
<keyword evidence="4" id="KW-1003">Cell membrane</keyword>
<feature type="disulfide bond" evidence="13">
    <location>
        <begin position="37"/>
        <end position="98"/>
    </location>
</feature>
<comment type="subcellular location">
    <subcellularLocation>
        <location evidence="1">Cell membrane</location>
        <topology evidence="1">Multi-pass membrane protein</topology>
    </subcellularLocation>
</comment>
<feature type="region of interest" description="Disordered" evidence="14">
    <location>
        <begin position="147"/>
        <end position="171"/>
    </location>
</feature>
<evidence type="ECO:0000256" key="3">
    <source>
        <dbReference type="ARBA" id="ARBA00022473"/>
    </source>
</evidence>
<dbReference type="Pfam" id="PF01534">
    <property type="entry name" value="Frizzled"/>
    <property type="match status" value="1"/>
</dbReference>
<keyword evidence="5" id="KW-0879">Wnt signaling pathway</keyword>
<dbReference type="SMART" id="SM00063">
    <property type="entry name" value="FRI"/>
    <property type="match status" value="1"/>
</dbReference>
<keyword evidence="9 15" id="KW-0472">Membrane</keyword>
<evidence type="ECO:0000256" key="6">
    <source>
        <dbReference type="ARBA" id="ARBA00022692"/>
    </source>
</evidence>
<feature type="disulfide bond" evidence="13">
    <location>
        <begin position="45"/>
        <end position="91"/>
    </location>
</feature>
<dbReference type="GO" id="GO:0042813">
    <property type="term" value="F:Wnt receptor activity"/>
    <property type="evidence" value="ECO:0007669"/>
    <property type="project" value="TreeGrafter"/>
</dbReference>
<dbReference type="SMART" id="SM01330">
    <property type="entry name" value="Frizzled"/>
    <property type="match status" value="1"/>
</dbReference>
<feature type="transmembrane region" description="Helical" evidence="15">
    <location>
        <begin position="352"/>
        <end position="375"/>
    </location>
</feature>
<evidence type="ECO:0000313" key="19">
    <source>
        <dbReference type="Proteomes" id="UP000095287"/>
    </source>
</evidence>
<feature type="transmembrane region" description="Helical" evidence="15">
    <location>
        <begin position="451"/>
        <end position="472"/>
    </location>
</feature>
<dbReference type="InterPro" id="IPR036790">
    <property type="entry name" value="Frizzled_dom_sf"/>
</dbReference>
<dbReference type="GO" id="GO:0060070">
    <property type="term" value="P:canonical Wnt signaling pathway"/>
    <property type="evidence" value="ECO:0007669"/>
    <property type="project" value="TreeGrafter"/>
</dbReference>
<evidence type="ECO:0000256" key="11">
    <source>
        <dbReference type="ARBA" id="ARBA00023170"/>
    </source>
</evidence>
<dbReference type="FunFam" id="1.10.2000.10:FF:000016">
    <property type="entry name" value="Frizzled"/>
    <property type="match status" value="1"/>
</dbReference>
<dbReference type="GO" id="GO:1904937">
    <property type="term" value="P:sensory neuron migration"/>
    <property type="evidence" value="ECO:0007669"/>
    <property type="project" value="UniProtKB-ARBA"/>
</dbReference>
<dbReference type="InterPro" id="IPR015526">
    <property type="entry name" value="Frizzled/SFRP"/>
</dbReference>
<evidence type="ECO:0000256" key="9">
    <source>
        <dbReference type="ARBA" id="ARBA00023136"/>
    </source>
</evidence>
<evidence type="ECO:0000256" key="15">
    <source>
        <dbReference type="SAM" id="Phobius"/>
    </source>
</evidence>
<evidence type="ECO:0000256" key="5">
    <source>
        <dbReference type="ARBA" id="ARBA00022687"/>
    </source>
</evidence>
<evidence type="ECO:0000256" key="12">
    <source>
        <dbReference type="ARBA" id="ARBA00023180"/>
    </source>
</evidence>
<keyword evidence="19" id="KW-1185">Reference proteome</keyword>
<feature type="domain" description="FZ" evidence="17">
    <location>
        <begin position="32"/>
        <end position="148"/>
    </location>
</feature>
<dbReference type="Gene3D" id="1.20.1070.10">
    <property type="entry name" value="Rhodopsin 7-helix transmembrane proteins"/>
    <property type="match status" value="1"/>
</dbReference>
<evidence type="ECO:0000256" key="8">
    <source>
        <dbReference type="ARBA" id="ARBA00022989"/>
    </source>
</evidence>
<feature type="transmembrane region" description="Helical" evidence="15">
    <location>
        <begin position="395"/>
        <end position="423"/>
    </location>
</feature>
<feature type="domain" description="G-protein coupled receptors family 2 profile 2" evidence="18">
    <location>
        <begin position="229"/>
        <end position="545"/>
    </location>
</feature>
<keyword evidence="6 15" id="KW-0812">Transmembrane</keyword>
<keyword evidence="7 16" id="KW-0732">Signal</keyword>